<evidence type="ECO:0000313" key="8">
    <source>
        <dbReference type="EMBL" id="GAA4738253.1"/>
    </source>
</evidence>
<dbReference type="NCBIfam" id="NF009967">
    <property type="entry name" value="PRK13430.1"/>
    <property type="match status" value="1"/>
</dbReference>
<evidence type="ECO:0000256" key="2">
    <source>
        <dbReference type="ARBA" id="ARBA00022448"/>
    </source>
</evidence>
<keyword evidence="4 7" id="KW-0406">Ion transport</keyword>
<dbReference type="PRINTS" id="PR00125">
    <property type="entry name" value="ATPASEDELTA"/>
</dbReference>
<evidence type="ECO:0000256" key="3">
    <source>
        <dbReference type="ARBA" id="ARBA00022781"/>
    </source>
</evidence>
<name>A0ABP8YS85_9MICO</name>
<sequence>MGAATRASTAAAVDALSAMKRPGEDLGEQLLAAARAVASSRQLVTVLVDPGVPADQRSLLAQRAVGGQLGLQARTLLGVLAGGRWSEPEDLVAAIEEIGFRALAGTASADSLEAELFTVRRAVTSDGRLELALGNQASPVAARLGLVDSLLRSANPATTAIVRHVVQLPRGRKPAEALDRAQEVVADATGRLVAVVQTARPLSAAQADAVARRLETAYGRKIALNQVIEPDLVAGLRITVGNDVIDGTVRSRLDDLRLRLAG</sequence>
<protein>
    <recommendedName>
        <fullName evidence="7">ATP synthase subunit delta</fullName>
    </recommendedName>
    <alternativeName>
        <fullName evidence="7">ATP synthase F(1) sector subunit delta</fullName>
    </alternativeName>
    <alternativeName>
        <fullName evidence="7">F-type ATPase subunit delta</fullName>
        <shortName evidence="7">F-ATPase subunit delta</shortName>
    </alternativeName>
</protein>
<dbReference type="EMBL" id="BAABLP010000001">
    <property type="protein sequence ID" value="GAA4738253.1"/>
    <property type="molecule type" value="Genomic_DNA"/>
</dbReference>
<evidence type="ECO:0000256" key="6">
    <source>
        <dbReference type="ARBA" id="ARBA00023310"/>
    </source>
</evidence>
<dbReference type="HAMAP" id="MF_01416">
    <property type="entry name" value="ATP_synth_delta_bact"/>
    <property type="match status" value="1"/>
</dbReference>
<proteinExistence type="inferred from homology"/>
<dbReference type="RefSeq" id="WP_345479453.1">
    <property type="nucleotide sequence ID" value="NZ_BAABLP010000001.1"/>
</dbReference>
<evidence type="ECO:0000313" key="9">
    <source>
        <dbReference type="Proteomes" id="UP001500121"/>
    </source>
</evidence>
<reference evidence="9" key="1">
    <citation type="journal article" date="2019" name="Int. J. Syst. Evol. Microbiol.">
        <title>The Global Catalogue of Microorganisms (GCM) 10K type strain sequencing project: providing services to taxonomists for standard genome sequencing and annotation.</title>
        <authorList>
            <consortium name="The Broad Institute Genomics Platform"/>
            <consortium name="The Broad Institute Genome Sequencing Center for Infectious Disease"/>
            <person name="Wu L."/>
            <person name="Ma J."/>
        </authorList>
    </citation>
    <scope>NUCLEOTIDE SEQUENCE [LARGE SCALE GENOMIC DNA]</scope>
    <source>
        <strain evidence="9">JCM 19015</strain>
    </source>
</reference>
<dbReference type="Pfam" id="PF00213">
    <property type="entry name" value="OSCP"/>
    <property type="match status" value="1"/>
</dbReference>
<evidence type="ECO:0000256" key="7">
    <source>
        <dbReference type="HAMAP-Rule" id="MF_01416"/>
    </source>
</evidence>
<gene>
    <name evidence="7" type="primary">atpH</name>
    <name evidence="8" type="ORF">GCM10025783_06000</name>
</gene>
<keyword evidence="2 7" id="KW-0813">Transport</keyword>
<comment type="similarity">
    <text evidence="7">Belongs to the ATPase delta chain family.</text>
</comment>
<organism evidence="8 9">
    <name type="scientific">Amnibacterium soli</name>
    <dbReference type="NCBI Taxonomy" id="1282736"/>
    <lineage>
        <taxon>Bacteria</taxon>
        <taxon>Bacillati</taxon>
        <taxon>Actinomycetota</taxon>
        <taxon>Actinomycetes</taxon>
        <taxon>Micrococcales</taxon>
        <taxon>Microbacteriaceae</taxon>
        <taxon>Amnibacterium</taxon>
    </lineage>
</organism>
<keyword evidence="7" id="KW-1003">Cell membrane</keyword>
<comment type="subcellular location">
    <subcellularLocation>
        <location evidence="7">Cell membrane</location>
        <topology evidence="7">Peripheral membrane protein</topology>
    </subcellularLocation>
    <subcellularLocation>
        <location evidence="1">Membrane</location>
    </subcellularLocation>
</comment>
<dbReference type="InterPro" id="IPR000711">
    <property type="entry name" value="ATPase_OSCP/dsu"/>
</dbReference>
<keyword evidence="9" id="KW-1185">Reference proteome</keyword>
<keyword evidence="3 7" id="KW-0375">Hydrogen ion transport</keyword>
<evidence type="ECO:0000256" key="1">
    <source>
        <dbReference type="ARBA" id="ARBA00004370"/>
    </source>
</evidence>
<evidence type="ECO:0000256" key="5">
    <source>
        <dbReference type="ARBA" id="ARBA00023136"/>
    </source>
</evidence>
<accession>A0ABP8YS85</accession>
<keyword evidence="6 7" id="KW-0066">ATP synthesis</keyword>
<dbReference type="Proteomes" id="UP001500121">
    <property type="component" value="Unassembled WGS sequence"/>
</dbReference>
<comment type="caution">
    <text evidence="8">The sequence shown here is derived from an EMBL/GenBank/DDBJ whole genome shotgun (WGS) entry which is preliminary data.</text>
</comment>
<comment type="function">
    <text evidence="7">This protein is part of the stalk that links CF(0) to CF(1). It either transmits conformational changes from CF(0) to CF(1) or is implicated in proton conduction.</text>
</comment>
<keyword evidence="5 7" id="KW-0472">Membrane</keyword>
<comment type="function">
    <text evidence="7">F(1)F(0) ATP synthase produces ATP from ADP in the presence of a proton or sodium gradient. F-type ATPases consist of two structural domains, F(1) containing the extramembraneous catalytic core and F(0) containing the membrane proton channel, linked together by a central stalk and a peripheral stalk. During catalysis, ATP synthesis in the catalytic domain of F(1) is coupled via a rotary mechanism of the central stalk subunits to proton translocation.</text>
</comment>
<evidence type="ECO:0000256" key="4">
    <source>
        <dbReference type="ARBA" id="ARBA00023065"/>
    </source>
</evidence>
<dbReference type="PANTHER" id="PTHR11910">
    <property type="entry name" value="ATP SYNTHASE DELTA CHAIN"/>
    <property type="match status" value="1"/>
</dbReference>
<keyword evidence="7" id="KW-0139">CF(1)</keyword>